<accession>A0AA35VG37</accession>
<evidence type="ECO:0000256" key="1">
    <source>
        <dbReference type="ARBA" id="ARBA00023125"/>
    </source>
</evidence>
<dbReference type="PANTHER" id="PTHR46481:SF7">
    <property type="entry name" value="ZINC FINGER BED DOMAIN-CONTAINING PROTEIN RICESLEEPER 2-LIKE"/>
    <property type="match status" value="1"/>
</dbReference>
<dbReference type="AlphaFoldDB" id="A0AA35VG37"/>
<proteinExistence type="predicted"/>
<feature type="domain" description="hAT-like transposase RNase-H fold" evidence="3">
    <location>
        <begin position="92"/>
        <end position="173"/>
    </location>
</feature>
<dbReference type="InterPro" id="IPR012337">
    <property type="entry name" value="RNaseH-like_sf"/>
</dbReference>
<keyword evidence="1" id="KW-0238">DNA-binding</keyword>
<evidence type="ECO:0000313" key="4">
    <source>
        <dbReference type="EMBL" id="CAI9260172.1"/>
    </source>
</evidence>
<gene>
    <name evidence="4" type="ORF">LSALG_LOCUS1018</name>
</gene>
<dbReference type="SUPFAM" id="SSF53098">
    <property type="entry name" value="Ribonuclease H-like"/>
    <property type="match status" value="1"/>
</dbReference>
<organism evidence="4 5">
    <name type="scientific">Lactuca saligna</name>
    <name type="common">Willowleaf lettuce</name>
    <dbReference type="NCBI Taxonomy" id="75948"/>
    <lineage>
        <taxon>Eukaryota</taxon>
        <taxon>Viridiplantae</taxon>
        <taxon>Streptophyta</taxon>
        <taxon>Embryophyta</taxon>
        <taxon>Tracheophyta</taxon>
        <taxon>Spermatophyta</taxon>
        <taxon>Magnoliopsida</taxon>
        <taxon>eudicotyledons</taxon>
        <taxon>Gunneridae</taxon>
        <taxon>Pentapetalae</taxon>
        <taxon>asterids</taxon>
        <taxon>campanulids</taxon>
        <taxon>Asterales</taxon>
        <taxon>Asteraceae</taxon>
        <taxon>Cichorioideae</taxon>
        <taxon>Cichorieae</taxon>
        <taxon>Lactucinae</taxon>
        <taxon>Lactuca</taxon>
    </lineage>
</organism>
<dbReference type="InterPro" id="IPR025525">
    <property type="entry name" value="hAT-like_transposase_RNase-H"/>
</dbReference>
<dbReference type="InterPro" id="IPR052035">
    <property type="entry name" value="ZnF_BED_domain_contain"/>
</dbReference>
<reference evidence="4" key="1">
    <citation type="submission" date="2023-04" db="EMBL/GenBank/DDBJ databases">
        <authorList>
            <person name="Vijverberg K."/>
            <person name="Xiong W."/>
            <person name="Schranz E."/>
        </authorList>
    </citation>
    <scope>NUCLEOTIDE SEQUENCE</scope>
</reference>
<sequence length="374" mass="43136">MIKKFKKAIKDVGLETNKFLCGDSPTQWNSTFELLKTAYELWEDFVEFDIKEKSYEKDLQRVPDRMDFEAIKKMVDFLEIFKTKTENILASTKPLVHRLIREILDVNLHLKKWSTKVKFVHLIPEMKDYDKYWGDYAKMSDYVYFAILLDPTMKSQLLLYTFKEMIGSKDQKLSKSEIELKAYEMLYEGSMRLIVLIRLGKEGKGDMGLRTEQRNQMVRRKLAGARLLLQTSRPITKREAAPVLGRTEGGEETKAARLSLSRPPIADPSHPSGVLRRSTRPKKDMGRSSSVMAHDVADNSGERGCYGRFLVGSSSGVRRDGAWVRYERQKRSDGCPVGGQQSRCYPIVLAIPVNNRKKKKKRKDEEETGYCPLR</sequence>
<protein>
    <recommendedName>
        <fullName evidence="3">hAT-like transposase RNase-H fold domain-containing protein</fullName>
    </recommendedName>
</protein>
<dbReference type="GO" id="GO:0003677">
    <property type="term" value="F:DNA binding"/>
    <property type="evidence" value="ECO:0007669"/>
    <property type="project" value="UniProtKB-KW"/>
</dbReference>
<keyword evidence="5" id="KW-1185">Reference proteome</keyword>
<evidence type="ECO:0000256" key="2">
    <source>
        <dbReference type="SAM" id="MobiDB-lite"/>
    </source>
</evidence>
<feature type="region of interest" description="Disordered" evidence="2">
    <location>
        <begin position="244"/>
        <end position="292"/>
    </location>
</feature>
<dbReference type="EMBL" id="OX465086">
    <property type="protein sequence ID" value="CAI9260172.1"/>
    <property type="molecule type" value="Genomic_DNA"/>
</dbReference>
<evidence type="ECO:0000313" key="5">
    <source>
        <dbReference type="Proteomes" id="UP001177003"/>
    </source>
</evidence>
<dbReference type="PANTHER" id="PTHR46481">
    <property type="entry name" value="ZINC FINGER BED DOMAIN-CONTAINING PROTEIN 4"/>
    <property type="match status" value="1"/>
</dbReference>
<feature type="region of interest" description="Disordered" evidence="2">
    <location>
        <begin position="355"/>
        <end position="374"/>
    </location>
</feature>
<dbReference type="Proteomes" id="UP001177003">
    <property type="component" value="Chromosome 0"/>
</dbReference>
<evidence type="ECO:0000259" key="3">
    <source>
        <dbReference type="Pfam" id="PF14372"/>
    </source>
</evidence>
<name>A0AA35VG37_LACSI</name>
<dbReference type="Pfam" id="PF14372">
    <property type="entry name" value="hAT-like_RNase-H"/>
    <property type="match status" value="1"/>
</dbReference>